<organism evidence="2 3">
    <name type="scientific">Micromonospora chokoriensis</name>
    <dbReference type="NCBI Taxonomy" id="356851"/>
    <lineage>
        <taxon>Bacteria</taxon>
        <taxon>Bacillati</taxon>
        <taxon>Actinomycetota</taxon>
        <taxon>Actinomycetes</taxon>
        <taxon>Micromonosporales</taxon>
        <taxon>Micromonosporaceae</taxon>
        <taxon>Micromonospora</taxon>
    </lineage>
</organism>
<feature type="transmembrane region" description="Helical" evidence="1">
    <location>
        <begin position="62"/>
        <end position="94"/>
    </location>
</feature>
<proteinExistence type="predicted"/>
<dbReference type="AlphaFoldDB" id="A0A1C4YFA8"/>
<keyword evidence="1" id="KW-0812">Transmembrane</keyword>
<keyword evidence="1" id="KW-0472">Membrane</keyword>
<dbReference type="Proteomes" id="UP000198224">
    <property type="component" value="Chromosome I"/>
</dbReference>
<dbReference type="eggNOG" id="ENOG5032S5B">
    <property type="taxonomic scope" value="Bacteria"/>
</dbReference>
<protein>
    <recommendedName>
        <fullName evidence="4">DoxX protein</fullName>
    </recommendedName>
</protein>
<name>A0A1C4YFA8_9ACTN</name>
<evidence type="ECO:0008006" key="4">
    <source>
        <dbReference type="Google" id="ProtNLM"/>
    </source>
</evidence>
<reference evidence="3" key="1">
    <citation type="submission" date="2016-06" db="EMBL/GenBank/DDBJ databases">
        <authorList>
            <person name="Varghese N."/>
            <person name="Submissions Spin"/>
        </authorList>
    </citation>
    <scope>NUCLEOTIDE SEQUENCE [LARGE SCALE GENOMIC DNA]</scope>
    <source>
        <strain evidence="3">DSM 45160</strain>
    </source>
</reference>
<evidence type="ECO:0000313" key="2">
    <source>
        <dbReference type="EMBL" id="SCF19412.1"/>
    </source>
</evidence>
<evidence type="ECO:0000313" key="3">
    <source>
        <dbReference type="Proteomes" id="UP000198224"/>
    </source>
</evidence>
<evidence type="ECO:0000256" key="1">
    <source>
        <dbReference type="SAM" id="Phobius"/>
    </source>
</evidence>
<dbReference type="EMBL" id="LT607409">
    <property type="protein sequence ID" value="SCF19412.1"/>
    <property type="molecule type" value="Genomic_DNA"/>
</dbReference>
<accession>A0A1C4YFA8</accession>
<gene>
    <name evidence="2" type="ORF">GA0070612_4670</name>
</gene>
<dbReference type="RefSeq" id="WP_088991708.1">
    <property type="nucleotide sequence ID" value="NZ_LT607409.1"/>
</dbReference>
<keyword evidence="3" id="KW-1185">Reference proteome</keyword>
<keyword evidence="1" id="KW-1133">Transmembrane helix</keyword>
<sequence>MKLAHLPLRVSIGAYFLNSGLGKRTLEGTAAEGLHGMAVAAMPQLGQLEPARFAKLLSYSEIALGAALVAPFVPAPLVGLGLTAFGAGLVQLYLKTPGMREPGSIRPTQQGAGLAKDVWLVGAGLTLVLEGLTHGRRRRS</sequence>